<dbReference type="EMBL" id="DQZW01000264">
    <property type="protein sequence ID" value="HDL90362.1"/>
    <property type="molecule type" value="Genomic_DNA"/>
</dbReference>
<accession>A0A7C1AYV9</accession>
<dbReference type="Pfam" id="PF04909">
    <property type="entry name" value="Amidohydro_2"/>
    <property type="match status" value="1"/>
</dbReference>
<evidence type="ECO:0000259" key="1">
    <source>
        <dbReference type="Pfam" id="PF04909"/>
    </source>
</evidence>
<dbReference type="Proteomes" id="UP000886355">
    <property type="component" value="Unassembled WGS sequence"/>
</dbReference>
<dbReference type="InterPro" id="IPR032466">
    <property type="entry name" value="Metal_Hydrolase"/>
</dbReference>
<dbReference type="GO" id="GO:0016787">
    <property type="term" value="F:hydrolase activity"/>
    <property type="evidence" value="ECO:0007669"/>
    <property type="project" value="UniProtKB-KW"/>
</dbReference>
<keyword evidence="2" id="KW-0378">Hydrolase</keyword>
<dbReference type="AlphaFoldDB" id="A0A7C1AYV9"/>
<dbReference type="InterPro" id="IPR006680">
    <property type="entry name" value="Amidohydro-rel"/>
</dbReference>
<dbReference type="SUPFAM" id="SSF51556">
    <property type="entry name" value="Metallo-dependent hydrolases"/>
    <property type="match status" value="1"/>
</dbReference>
<organism evidence="2">
    <name type="scientific">Thermodesulforhabdus norvegica</name>
    <dbReference type="NCBI Taxonomy" id="39841"/>
    <lineage>
        <taxon>Bacteria</taxon>
        <taxon>Pseudomonadati</taxon>
        <taxon>Thermodesulfobacteriota</taxon>
        <taxon>Syntrophobacteria</taxon>
        <taxon>Syntrophobacterales</taxon>
        <taxon>Thermodesulforhabdaceae</taxon>
        <taxon>Thermodesulforhabdus</taxon>
    </lineage>
</organism>
<protein>
    <submittedName>
        <fullName evidence="2">Metal-dependent hydrolase</fullName>
    </submittedName>
</protein>
<gene>
    <name evidence="2" type="ORF">ENG14_05615</name>
</gene>
<reference evidence="2" key="1">
    <citation type="journal article" date="2020" name="mSystems">
        <title>Genome- and Community-Level Interaction Insights into Carbon Utilization and Element Cycling Functions of Hydrothermarchaeota in Hydrothermal Sediment.</title>
        <authorList>
            <person name="Zhou Z."/>
            <person name="Liu Y."/>
            <person name="Xu W."/>
            <person name="Pan J."/>
            <person name="Luo Z.H."/>
            <person name="Li M."/>
        </authorList>
    </citation>
    <scope>NUCLEOTIDE SEQUENCE [LARGE SCALE GENOMIC DNA]</scope>
    <source>
        <strain evidence="2">HyVt-19</strain>
    </source>
</reference>
<dbReference type="Gene3D" id="3.20.20.140">
    <property type="entry name" value="Metal-dependent hydrolases"/>
    <property type="match status" value="1"/>
</dbReference>
<evidence type="ECO:0000313" key="2">
    <source>
        <dbReference type="EMBL" id="HDL90362.1"/>
    </source>
</evidence>
<name>A0A7C1AYV9_9BACT</name>
<proteinExistence type="predicted"/>
<sequence>MRAIDSHIHCGIQDPYPPQHINAYLNAVGKAPIVGAVAFPPVMEVYDRYDSSFYDSDEWRRKRNDAHDYLLALASGMKNFRVIPFLFMWNDFAFERLDEGFRGVKWHRHPEEPMYDYKNPRCALAIDAIRCRDIPVVLEEEFHNTIRFIRDYARGVKVIIPHCGLLNGGYERVKAEGLWELPNVYADSALAPVSVIEDFLTTYGHEKLLFGSDFPFGDPQAELDKVMNLPLDDNAKEAVIKGNIIKLTGFTEDNFR</sequence>
<feature type="domain" description="Amidohydrolase-related" evidence="1">
    <location>
        <begin position="56"/>
        <end position="247"/>
    </location>
</feature>
<comment type="caution">
    <text evidence="2">The sequence shown here is derived from an EMBL/GenBank/DDBJ whole genome shotgun (WGS) entry which is preliminary data.</text>
</comment>